<dbReference type="EMBL" id="JAHHUM010001024">
    <property type="protein sequence ID" value="KAK5615000.1"/>
    <property type="molecule type" value="Genomic_DNA"/>
</dbReference>
<gene>
    <name evidence="2" type="ORF">CRENBAI_007397</name>
</gene>
<feature type="compositionally biased region" description="Basic and acidic residues" evidence="1">
    <location>
        <begin position="1"/>
        <end position="19"/>
    </location>
</feature>
<dbReference type="Proteomes" id="UP001311232">
    <property type="component" value="Unassembled WGS sequence"/>
</dbReference>
<reference evidence="2 3" key="1">
    <citation type="submission" date="2021-06" db="EMBL/GenBank/DDBJ databases">
        <authorList>
            <person name="Palmer J.M."/>
        </authorList>
    </citation>
    <scope>NUCLEOTIDE SEQUENCE [LARGE SCALE GENOMIC DNA]</scope>
    <source>
        <strain evidence="2 3">MEX-2019</strain>
        <tissue evidence="2">Muscle</tissue>
    </source>
</reference>
<dbReference type="AlphaFoldDB" id="A0AAV9S0Y2"/>
<name>A0AAV9S0Y2_9TELE</name>
<organism evidence="2 3">
    <name type="scientific">Crenichthys baileyi</name>
    <name type="common">White River springfish</name>
    <dbReference type="NCBI Taxonomy" id="28760"/>
    <lineage>
        <taxon>Eukaryota</taxon>
        <taxon>Metazoa</taxon>
        <taxon>Chordata</taxon>
        <taxon>Craniata</taxon>
        <taxon>Vertebrata</taxon>
        <taxon>Euteleostomi</taxon>
        <taxon>Actinopterygii</taxon>
        <taxon>Neopterygii</taxon>
        <taxon>Teleostei</taxon>
        <taxon>Neoteleostei</taxon>
        <taxon>Acanthomorphata</taxon>
        <taxon>Ovalentaria</taxon>
        <taxon>Atherinomorphae</taxon>
        <taxon>Cyprinodontiformes</taxon>
        <taxon>Goodeidae</taxon>
        <taxon>Crenichthys</taxon>
    </lineage>
</organism>
<feature type="region of interest" description="Disordered" evidence="1">
    <location>
        <begin position="1"/>
        <end position="38"/>
    </location>
</feature>
<comment type="caution">
    <text evidence="2">The sequence shown here is derived from an EMBL/GenBank/DDBJ whole genome shotgun (WGS) entry which is preliminary data.</text>
</comment>
<keyword evidence="3" id="KW-1185">Reference proteome</keyword>
<proteinExistence type="predicted"/>
<feature type="region of interest" description="Disordered" evidence="1">
    <location>
        <begin position="53"/>
        <end position="96"/>
    </location>
</feature>
<evidence type="ECO:0000313" key="3">
    <source>
        <dbReference type="Proteomes" id="UP001311232"/>
    </source>
</evidence>
<evidence type="ECO:0000313" key="2">
    <source>
        <dbReference type="EMBL" id="KAK5615000.1"/>
    </source>
</evidence>
<sequence length="96" mass="10453">MKTEELKYEQGKQENQRDNRTRHRVQAGDLEFHPGRPRVPEICNEICQEAGVGTRSTHGAGGPEEHGHEEAGGGAQKAQNHRGALKSGAETTGILE</sequence>
<protein>
    <submittedName>
        <fullName evidence="2">Uncharacterized protein</fullName>
    </submittedName>
</protein>
<evidence type="ECO:0000256" key="1">
    <source>
        <dbReference type="SAM" id="MobiDB-lite"/>
    </source>
</evidence>
<accession>A0AAV9S0Y2</accession>